<dbReference type="PROSITE" id="PS50994">
    <property type="entry name" value="INTEGRASE"/>
    <property type="match status" value="1"/>
</dbReference>
<evidence type="ECO:0000259" key="1">
    <source>
        <dbReference type="PROSITE" id="PS50994"/>
    </source>
</evidence>
<evidence type="ECO:0000313" key="3">
    <source>
        <dbReference type="Proteomes" id="UP001159363"/>
    </source>
</evidence>
<gene>
    <name evidence="2" type="ORF">PR048_005466</name>
</gene>
<name>A0ABQ9I9G9_9NEOP</name>
<dbReference type="InterPro" id="IPR012337">
    <property type="entry name" value="RNaseH-like_sf"/>
</dbReference>
<dbReference type="PANTHER" id="PTHR42648:SF28">
    <property type="entry name" value="TRANSPOSON-ENCODED PROTEIN WITH RIBONUCLEASE H-LIKE AND RETROVIRUS ZINC FINGER-LIKE DOMAINS"/>
    <property type="match status" value="1"/>
</dbReference>
<evidence type="ECO:0000313" key="2">
    <source>
        <dbReference type="EMBL" id="KAJ8892885.1"/>
    </source>
</evidence>
<comment type="caution">
    <text evidence="2">The sequence shown here is derived from an EMBL/GenBank/DDBJ whole genome shotgun (WGS) entry which is preliminary data.</text>
</comment>
<dbReference type="Gene3D" id="3.30.420.10">
    <property type="entry name" value="Ribonuclease H-like superfamily/Ribonuclease H"/>
    <property type="match status" value="1"/>
</dbReference>
<reference evidence="2 3" key="1">
    <citation type="submission" date="2023-02" db="EMBL/GenBank/DDBJ databases">
        <title>LHISI_Scaffold_Assembly.</title>
        <authorList>
            <person name="Stuart O.P."/>
            <person name="Cleave R."/>
            <person name="Magrath M.J.L."/>
            <person name="Mikheyev A.S."/>
        </authorList>
    </citation>
    <scope>NUCLEOTIDE SEQUENCE [LARGE SCALE GENOMIC DNA]</scope>
    <source>
        <strain evidence="2">Daus_M_001</strain>
        <tissue evidence="2">Leg muscle</tissue>
    </source>
</reference>
<organism evidence="2 3">
    <name type="scientific">Dryococelus australis</name>
    <dbReference type="NCBI Taxonomy" id="614101"/>
    <lineage>
        <taxon>Eukaryota</taxon>
        <taxon>Metazoa</taxon>
        <taxon>Ecdysozoa</taxon>
        <taxon>Arthropoda</taxon>
        <taxon>Hexapoda</taxon>
        <taxon>Insecta</taxon>
        <taxon>Pterygota</taxon>
        <taxon>Neoptera</taxon>
        <taxon>Polyneoptera</taxon>
        <taxon>Phasmatodea</taxon>
        <taxon>Verophasmatodea</taxon>
        <taxon>Anareolatae</taxon>
        <taxon>Phasmatidae</taxon>
        <taxon>Eurycanthinae</taxon>
        <taxon>Dryococelus</taxon>
    </lineage>
</organism>
<dbReference type="InterPro" id="IPR039537">
    <property type="entry name" value="Retrotran_Ty1/copia-like"/>
</dbReference>
<sequence length="117" mass="13361">MGGEYVSNELTDWCRERGINIHYAPAATPQLNGRAERLNMMLIEKTKALLFDSGLEKELWGEALRTTYLLNRSPSATDDTTPAELWYGKRLDLSDEKLFGSLAYAKFVEARITRQEM</sequence>
<dbReference type="EMBL" id="JARBHB010000002">
    <property type="protein sequence ID" value="KAJ8892885.1"/>
    <property type="molecule type" value="Genomic_DNA"/>
</dbReference>
<keyword evidence="3" id="KW-1185">Reference proteome</keyword>
<dbReference type="Proteomes" id="UP001159363">
    <property type="component" value="Chromosome 2"/>
</dbReference>
<dbReference type="SUPFAM" id="SSF53098">
    <property type="entry name" value="Ribonuclease H-like"/>
    <property type="match status" value="1"/>
</dbReference>
<dbReference type="InterPro" id="IPR001584">
    <property type="entry name" value="Integrase_cat-core"/>
</dbReference>
<feature type="domain" description="Integrase catalytic" evidence="1">
    <location>
        <begin position="1"/>
        <end position="90"/>
    </location>
</feature>
<dbReference type="InterPro" id="IPR036397">
    <property type="entry name" value="RNaseH_sf"/>
</dbReference>
<protein>
    <recommendedName>
        <fullName evidence="1">Integrase catalytic domain-containing protein</fullName>
    </recommendedName>
</protein>
<dbReference type="PANTHER" id="PTHR42648">
    <property type="entry name" value="TRANSPOSASE, PUTATIVE-RELATED"/>
    <property type="match status" value="1"/>
</dbReference>
<proteinExistence type="predicted"/>
<accession>A0ABQ9I9G9</accession>